<comment type="caution">
    <text evidence="2">The sequence shown here is derived from an EMBL/GenBank/DDBJ whole genome shotgun (WGS) entry which is preliminary data.</text>
</comment>
<evidence type="ECO:0000313" key="3">
    <source>
        <dbReference type="Proteomes" id="UP000271624"/>
    </source>
</evidence>
<dbReference type="AlphaFoldDB" id="A0A433V6S9"/>
<evidence type="ECO:0000256" key="1">
    <source>
        <dbReference type="SAM" id="SignalP"/>
    </source>
</evidence>
<reference evidence="2" key="1">
    <citation type="submission" date="2018-12" db="EMBL/GenBank/DDBJ databases">
        <authorList>
            <person name="Will S."/>
            <person name="Neumann-Schaal M."/>
            <person name="Henke P."/>
        </authorList>
    </citation>
    <scope>NUCLEOTIDE SEQUENCE</scope>
    <source>
        <strain evidence="2">PCC 7102</strain>
    </source>
</reference>
<feature type="chain" id="PRO_5030092497" description="PEP-CTERM protein-sorting domain-containing protein" evidence="1">
    <location>
        <begin position="27"/>
        <end position="226"/>
    </location>
</feature>
<dbReference type="RefSeq" id="WP_127084621.1">
    <property type="nucleotide sequence ID" value="NZ_RSCL01000018.1"/>
</dbReference>
<gene>
    <name evidence="2" type="ORF">DSM106972_064330</name>
</gene>
<evidence type="ECO:0008006" key="4">
    <source>
        <dbReference type="Google" id="ProtNLM"/>
    </source>
</evidence>
<evidence type="ECO:0000313" key="2">
    <source>
        <dbReference type="EMBL" id="RUT01810.1"/>
    </source>
</evidence>
<proteinExistence type="predicted"/>
<organism evidence="2 3">
    <name type="scientific">Dulcicalothrix desertica PCC 7102</name>
    <dbReference type="NCBI Taxonomy" id="232991"/>
    <lineage>
        <taxon>Bacteria</taxon>
        <taxon>Bacillati</taxon>
        <taxon>Cyanobacteriota</taxon>
        <taxon>Cyanophyceae</taxon>
        <taxon>Nostocales</taxon>
        <taxon>Calotrichaceae</taxon>
        <taxon>Dulcicalothrix</taxon>
    </lineage>
</organism>
<keyword evidence="3" id="KW-1185">Reference proteome</keyword>
<keyword evidence="1" id="KW-0732">Signal</keyword>
<reference evidence="2" key="2">
    <citation type="journal article" date="2019" name="Genome Biol. Evol.">
        <title>Day and night: Metabolic profiles and evolutionary relationships of six axenic non-marine cyanobacteria.</title>
        <authorList>
            <person name="Will S.E."/>
            <person name="Henke P."/>
            <person name="Boedeker C."/>
            <person name="Huang S."/>
            <person name="Brinkmann H."/>
            <person name="Rohde M."/>
            <person name="Jarek M."/>
            <person name="Friedl T."/>
            <person name="Seufert S."/>
            <person name="Schumacher M."/>
            <person name="Overmann J."/>
            <person name="Neumann-Schaal M."/>
            <person name="Petersen J."/>
        </authorList>
    </citation>
    <scope>NUCLEOTIDE SEQUENCE [LARGE SCALE GENOMIC DNA]</scope>
    <source>
        <strain evidence="2">PCC 7102</strain>
    </source>
</reference>
<dbReference type="OrthoDB" id="510547at2"/>
<feature type="signal peptide" evidence="1">
    <location>
        <begin position="1"/>
        <end position="26"/>
    </location>
</feature>
<dbReference type="Proteomes" id="UP000271624">
    <property type="component" value="Unassembled WGS sequence"/>
</dbReference>
<accession>A0A433V6S9</accession>
<name>A0A433V6S9_9CYAN</name>
<protein>
    <recommendedName>
        <fullName evidence="4">PEP-CTERM protein-sorting domain-containing protein</fullName>
    </recommendedName>
</protein>
<dbReference type="EMBL" id="RSCL01000018">
    <property type="protein sequence ID" value="RUT01810.1"/>
    <property type="molecule type" value="Genomic_DNA"/>
</dbReference>
<sequence>MVRKSIAWLIPTVAIAVFGTNLRAQAQTTKNFEIQYNTLTQIVPFQPGFVRATIRGTSSDGAFGLNSFLSETYGRLDNPDEFPVVSPIARYTFNSEPTAIGLPSTLPAFFDTYSGGANQLFGKADDRAEVNFATGNIQGGGTITIFGGTGVFENATGKITFTQQDAFDPSNIPPEGVPGVAILKFDIQTPTRQVPEYTPTYTLVSAGLVGAVLLKRGKRQKENNFL</sequence>